<accession>A0AAN7WB15</accession>
<dbReference type="Proteomes" id="UP001310594">
    <property type="component" value="Unassembled WGS sequence"/>
</dbReference>
<protein>
    <submittedName>
        <fullName evidence="1">Uncharacterized protein</fullName>
    </submittedName>
</protein>
<sequence length="90" mass="10016">MTKRGALCSPLLVFKDREKITRDQINSTYATIRKIVGPDTVVQKTLDSNGNLSFWYCPLSAEQKASIGKLDTVGALLIPFECARLKLIML</sequence>
<organism evidence="1 2">
    <name type="scientific">Elasticomyces elasticus</name>
    <dbReference type="NCBI Taxonomy" id="574655"/>
    <lineage>
        <taxon>Eukaryota</taxon>
        <taxon>Fungi</taxon>
        <taxon>Dikarya</taxon>
        <taxon>Ascomycota</taxon>
        <taxon>Pezizomycotina</taxon>
        <taxon>Dothideomycetes</taxon>
        <taxon>Dothideomycetidae</taxon>
        <taxon>Mycosphaerellales</taxon>
        <taxon>Teratosphaeriaceae</taxon>
        <taxon>Elasticomyces</taxon>
    </lineage>
</organism>
<dbReference type="EMBL" id="JAVRQU010000002">
    <property type="protein sequence ID" value="KAK5706064.1"/>
    <property type="molecule type" value="Genomic_DNA"/>
</dbReference>
<comment type="caution">
    <text evidence="1">The sequence shown here is derived from an EMBL/GenBank/DDBJ whole genome shotgun (WGS) entry which is preliminary data.</text>
</comment>
<evidence type="ECO:0000313" key="2">
    <source>
        <dbReference type="Proteomes" id="UP001310594"/>
    </source>
</evidence>
<proteinExistence type="predicted"/>
<evidence type="ECO:0000313" key="1">
    <source>
        <dbReference type="EMBL" id="KAK5706064.1"/>
    </source>
</evidence>
<name>A0AAN7WB15_9PEZI</name>
<dbReference type="AlphaFoldDB" id="A0AAN7WB15"/>
<reference evidence="1" key="1">
    <citation type="submission" date="2023-08" db="EMBL/GenBank/DDBJ databases">
        <title>Black Yeasts Isolated from many extreme environments.</title>
        <authorList>
            <person name="Coleine C."/>
            <person name="Stajich J.E."/>
            <person name="Selbmann L."/>
        </authorList>
    </citation>
    <scope>NUCLEOTIDE SEQUENCE</scope>
    <source>
        <strain evidence="1">CCFEE 5810</strain>
    </source>
</reference>
<gene>
    <name evidence="1" type="ORF">LTR97_001050</name>
</gene>